<protein>
    <recommendedName>
        <fullName evidence="8">Endoglucanase</fullName>
        <ecNumber evidence="8">3.2.1.4</ecNumber>
    </recommendedName>
</protein>
<dbReference type="PANTHER" id="PTHR34142">
    <property type="entry name" value="ENDO-BETA-1,4-GLUCANASE A"/>
    <property type="match status" value="1"/>
</dbReference>
<proteinExistence type="inferred from homology"/>
<organism evidence="12 13">
    <name type="scientific">Kitasatospora terrestris</name>
    <dbReference type="NCBI Taxonomy" id="258051"/>
    <lineage>
        <taxon>Bacteria</taxon>
        <taxon>Bacillati</taxon>
        <taxon>Actinomycetota</taxon>
        <taxon>Actinomycetes</taxon>
        <taxon>Kitasatosporales</taxon>
        <taxon>Streptomycetaceae</taxon>
        <taxon>Kitasatospora</taxon>
    </lineage>
</organism>
<keyword evidence="4 8" id="KW-0136">Cellulose degradation</keyword>
<accession>A0ABP9E5B0</accession>
<evidence type="ECO:0000256" key="2">
    <source>
        <dbReference type="ARBA" id="ARBA00022729"/>
    </source>
</evidence>
<evidence type="ECO:0000256" key="5">
    <source>
        <dbReference type="ARBA" id="ARBA00023277"/>
    </source>
</evidence>
<dbReference type="PROSITE" id="PS51318">
    <property type="entry name" value="TAT"/>
    <property type="match status" value="1"/>
</dbReference>
<keyword evidence="3 8" id="KW-0378">Hydrolase</keyword>
<evidence type="ECO:0000256" key="6">
    <source>
        <dbReference type="ARBA" id="ARBA00023295"/>
    </source>
</evidence>
<dbReference type="RefSeq" id="WP_345699505.1">
    <property type="nucleotide sequence ID" value="NZ_BAABIS010000001.1"/>
</dbReference>
<dbReference type="Gene3D" id="2.60.40.290">
    <property type="match status" value="1"/>
</dbReference>
<dbReference type="Pfam" id="PF00553">
    <property type="entry name" value="CBM_2"/>
    <property type="match status" value="1"/>
</dbReference>
<dbReference type="InterPro" id="IPR006311">
    <property type="entry name" value="TAT_signal"/>
</dbReference>
<evidence type="ECO:0000313" key="13">
    <source>
        <dbReference type="Proteomes" id="UP001501752"/>
    </source>
</evidence>
<evidence type="ECO:0000313" key="12">
    <source>
        <dbReference type="EMBL" id="GAA4868843.1"/>
    </source>
</evidence>
<evidence type="ECO:0000256" key="7">
    <source>
        <dbReference type="ARBA" id="ARBA00023326"/>
    </source>
</evidence>
<dbReference type="InterPro" id="IPR001547">
    <property type="entry name" value="Glyco_hydro_5"/>
</dbReference>
<dbReference type="SUPFAM" id="SSF51445">
    <property type="entry name" value="(Trans)glycosidases"/>
    <property type="match status" value="1"/>
</dbReference>
<evidence type="ECO:0000259" key="11">
    <source>
        <dbReference type="PROSITE" id="PS51173"/>
    </source>
</evidence>
<evidence type="ECO:0000256" key="1">
    <source>
        <dbReference type="ARBA" id="ARBA00000966"/>
    </source>
</evidence>
<dbReference type="InterPro" id="IPR017853">
    <property type="entry name" value="GH"/>
</dbReference>
<dbReference type="InterPro" id="IPR008965">
    <property type="entry name" value="CBM2/CBM3_carb-bd_dom_sf"/>
</dbReference>
<evidence type="ECO:0000256" key="3">
    <source>
        <dbReference type="ARBA" id="ARBA00022801"/>
    </source>
</evidence>
<gene>
    <name evidence="12" type="ORF">GCM10023235_54420</name>
</gene>
<dbReference type="PANTHER" id="PTHR34142:SF1">
    <property type="entry name" value="GLYCOSIDE HYDROLASE FAMILY 5 DOMAIN-CONTAINING PROTEIN"/>
    <property type="match status" value="1"/>
</dbReference>
<evidence type="ECO:0000256" key="10">
    <source>
        <dbReference type="SAM" id="SignalP"/>
    </source>
</evidence>
<reference evidence="13" key="1">
    <citation type="journal article" date="2019" name="Int. J. Syst. Evol. Microbiol.">
        <title>The Global Catalogue of Microorganisms (GCM) 10K type strain sequencing project: providing services to taxonomists for standard genome sequencing and annotation.</title>
        <authorList>
            <consortium name="The Broad Institute Genomics Platform"/>
            <consortium name="The Broad Institute Genome Sequencing Center for Infectious Disease"/>
            <person name="Wu L."/>
            <person name="Ma J."/>
        </authorList>
    </citation>
    <scope>NUCLEOTIDE SEQUENCE [LARGE SCALE GENOMIC DNA]</scope>
    <source>
        <strain evidence="13">JCM 13006</strain>
    </source>
</reference>
<name>A0ABP9E5B0_9ACTN</name>
<feature type="compositionally biased region" description="Low complexity" evidence="9">
    <location>
        <begin position="141"/>
        <end position="173"/>
    </location>
</feature>
<sequence length="514" mass="52372">MSLRTTALATGAALAVAAAATLSFSGAGAASAATTACTVDYAVNDWGSGFTANVKINNLGTAAINGWTLTYGYTGNQTLSGTGWNGTWSQSGKNVTVVNAAYNGTIAAGGSVSAGANFAYSGSNAAPTAFAVNGAACTGAPVSPTPSPSGSVSTSPSPSASASPSPSPSGSATTPPPSGAAPALHVAGNSLVNDAGSQVVLHGINRSGTEFMCVQGYGFFDGPTDAAAIAAIKSWKGVNAVRIPLNEDCWIGTSNVKPEYAGANYRAAIKTWVDAVRTAGLTPIVEMHWSRGQYTGNSSGCADTNATCQKPMPGADAVPFWSSVADTFKGDDAVVFDLFNEPYPDRAESSLTQAWLCWRDGSCPGIPYQVSGMQKLVDTVRATGAKNVILLGGLAYSNDLGQWAAHKPTDPTGNLGAAFHVYNFNTCSSVSCFDSTLSPVAAQVPLVLGEIGENDCAHGFIDQVMAWADAKKLSYLGWTWNTWNCGSGPSLISSYDGTPTSFGAGLKDHLAAIG</sequence>
<dbReference type="SMART" id="SM00637">
    <property type="entry name" value="CBD_II"/>
    <property type="match status" value="1"/>
</dbReference>
<feature type="region of interest" description="Disordered" evidence="9">
    <location>
        <begin position="141"/>
        <end position="184"/>
    </location>
</feature>
<keyword evidence="7 8" id="KW-0624">Polysaccharide degradation</keyword>
<dbReference type="Pfam" id="PF00150">
    <property type="entry name" value="Cellulase"/>
    <property type="match status" value="1"/>
</dbReference>
<dbReference type="Gene3D" id="3.20.20.80">
    <property type="entry name" value="Glycosidases"/>
    <property type="match status" value="1"/>
</dbReference>
<dbReference type="SUPFAM" id="SSF49384">
    <property type="entry name" value="Carbohydrate-binding domain"/>
    <property type="match status" value="1"/>
</dbReference>
<evidence type="ECO:0000256" key="9">
    <source>
        <dbReference type="SAM" id="MobiDB-lite"/>
    </source>
</evidence>
<dbReference type="EMBL" id="BAABIS010000001">
    <property type="protein sequence ID" value="GAA4868843.1"/>
    <property type="molecule type" value="Genomic_DNA"/>
</dbReference>
<evidence type="ECO:0000256" key="8">
    <source>
        <dbReference type="RuleBase" id="RU361153"/>
    </source>
</evidence>
<comment type="catalytic activity">
    <reaction evidence="1 8">
        <text>Endohydrolysis of (1-&gt;4)-beta-D-glucosidic linkages in cellulose, lichenin and cereal beta-D-glucans.</text>
        <dbReference type="EC" id="3.2.1.4"/>
    </reaction>
</comment>
<feature type="domain" description="CBM2" evidence="11">
    <location>
        <begin position="30"/>
        <end position="140"/>
    </location>
</feature>
<keyword evidence="2 10" id="KW-0732">Signal</keyword>
<dbReference type="InterPro" id="IPR012291">
    <property type="entry name" value="CBM2_carb-bd_dom_sf"/>
</dbReference>
<feature type="chain" id="PRO_5045714616" description="Endoglucanase" evidence="10">
    <location>
        <begin position="30"/>
        <end position="514"/>
    </location>
</feature>
<dbReference type="InterPro" id="IPR001919">
    <property type="entry name" value="CBD2"/>
</dbReference>
<keyword evidence="5 8" id="KW-0119">Carbohydrate metabolism</keyword>
<dbReference type="PROSITE" id="PS51173">
    <property type="entry name" value="CBM2"/>
    <property type="match status" value="1"/>
</dbReference>
<comment type="similarity">
    <text evidence="8">Belongs to the glycosyl hydrolase 5 (cellulase A) family.</text>
</comment>
<dbReference type="EC" id="3.2.1.4" evidence="8"/>
<evidence type="ECO:0000256" key="4">
    <source>
        <dbReference type="ARBA" id="ARBA00023001"/>
    </source>
</evidence>
<keyword evidence="6 8" id="KW-0326">Glycosidase</keyword>
<feature type="signal peptide" evidence="10">
    <location>
        <begin position="1"/>
        <end position="29"/>
    </location>
</feature>
<comment type="caution">
    <text evidence="12">The sequence shown here is derived from an EMBL/GenBank/DDBJ whole genome shotgun (WGS) entry which is preliminary data.</text>
</comment>
<dbReference type="Proteomes" id="UP001501752">
    <property type="component" value="Unassembled WGS sequence"/>
</dbReference>
<keyword evidence="13" id="KW-1185">Reference proteome</keyword>